<dbReference type="RefSeq" id="WP_188698374.1">
    <property type="nucleotide sequence ID" value="NZ_BMLS01000007.1"/>
</dbReference>
<dbReference type="PANTHER" id="PTHR41786">
    <property type="entry name" value="MOTILITY ACCESSORY FACTOR MAF"/>
    <property type="match status" value="1"/>
</dbReference>
<organism evidence="4 5">
    <name type="scientific">Bowmanella pacifica</name>
    <dbReference type="NCBI Taxonomy" id="502051"/>
    <lineage>
        <taxon>Bacteria</taxon>
        <taxon>Pseudomonadati</taxon>
        <taxon>Pseudomonadota</taxon>
        <taxon>Gammaproteobacteria</taxon>
        <taxon>Alteromonadales</taxon>
        <taxon>Alteromonadaceae</taxon>
        <taxon>Bowmanella</taxon>
    </lineage>
</organism>
<keyword evidence="5" id="KW-1185">Reference proteome</keyword>
<dbReference type="Pfam" id="PF01973">
    <property type="entry name" value="MptE-like"/>
    <property type="match status" value="1"/>
</dbReference>
<dbReference type="Proteomes" id="UP000606935">
    <property type="component" value="Unassembled WGS sequence"/>
</dbReference>
<gene>
    <name evidence="4" type="ORF">GCM10010982_35500</name>
</gene>
<evidence type="ECO:0000313" key="5">
    <source>
        <dbReference type="Proteomes" id="UP000606935"/>
    </source>
</evidence>
<evidence type="ECO:0000256" key="1">
    <source>
        <dbReference type="SAM" id="Coils"/>
    </source>
</evidence>
<sequence>MLKNIRLHIEKDETRQAELEAQLASHIARISHENINAFQRHIPSLVSYFEETNPNISLFCNKFGELNIVDYGSGRTLYGLHPEQEIISHTQAFCQHPAYLDFSADQAAQSTQQKVGQELSSLHSYHSLLARPCLPLEPELVIVLGLGLGSHIRYLIEHYAINHLIIYEPEPQYFKCSLSAQSWKEILELAKQKGTALYFQIAKDGRDILANLAELQEHVQVKGAYLYQHYNHPIFNTLYRQLLDKSWPELNKQGLSFALQEQAEEYCPAWLMASAPEKWRSLTAEDEVLLQNLAAFAQYFPTIYEEFKGYQPKFWWPVRMPDGSVNVVERHRLVSWYGEHPRKESELSYQGFSNHPHKDGLVLGYHGVKLKHYLHYKFVAKTQDMLTELEDEQGSLPQTVKSLILFGLGTGYQLERLLEEHQVEKLFLCEPNRDFFYASLFAIDWAGILKQLDDRDARLYINIGDDGSHLFRDLLKQFYAVGPYILNNTYFYQSYYNGALNHAIAQLREQLQVVISMGEYFDHAYYGIAHTQEGFARGYPQLRKQASGLLSACHKEVPVFLIGNGPSLDFSIEAIKEWRDQAIIVSCGTSLQVLHRHGIVPDFHAEIEQNRATFDWASRIDDFDYLKQITLLSCNGIHPDTAALYKNVYLAFKEGESSTVSSLQVLDESQFEVLRFAFPTVTNFALNLFSRLGMHQLYLLGVDLGFVNDKHHHSKHSGYYLDGKEELYEYAKLHNTALVVPGNFRPSVFTKYEFKVSKVMLEQMLAEAKIDCYNCADGAAIKGSRPLQIEDLLIVTSPADKHRALQAIMSSAFTSSQGFAERYTDKYSHQTLLTELRVFKQVSECDVNTIVEAEGVIEQQKKLLFLSYQQGASLLFYFLYGTVNYANSVLTKVLYASTDETKVIHGFNHVLSEWRSSLGQIEAALNQREMNFDLSVSHAGERSIAWIRRNSIGKKVLVLTNSLRFVLSSRHVNKSRNLGLNIDFKSQLPKAILNEYDHVLINQNDSLVKGTDLFSILPTLPEGTKFTLIINDEIQLERLNKIPSNLTIIYMPNDYKSDFESSHAHDIQRFYYFCAFLNEVPLCRFIFPKLVYEAGHSMDIPTKVVELIKEYELYEFYDSICAFNINIPLPQMMVSSGMRGQLLCQGWQNSPLSLREVDRDVLLKQKENVSYNYPYLAQEDTEYV</sequence>
<dbReference type="EMBL" id="BMLS01000007">
    <property type="protein sequence ID" value="GGO73899.1"/>
    <property type="molecule type" value="Genomic_DNA"/>
</dbReference>
<reference evidence="4" key="1">
    <citation type="journal article" date="2014" name="Int. J. Syst. Evol. Microbiol.">
        <title>Complete genome sequence of Corynebacterium casei LMG S-19264T (=DSM 44701T), isolated from a smear-ripened cheese.</title>
        <authorList>
            <consortium name="US DOE Joint Genome Institute (JGI-PGF)"/>
            <person name="Walter F."/>
            <person name="Albersmeier A."/>
            <person name="Kalinowski J."/>
            <person name="Ruckert C."/>
        </authorList>
    </citation>
    <scope>NUCLEOTIDE SEQUENCE</scope>
    <source>
        <strain evidence="4">CGMCC 1.7086</strain>
    </source>
</reference>
<evidence type="ECO:0008006" key="6">
    <source>
        <dbReference type="Google" id="ProtNLM"/>
    </source>
</evidence>
<keyword evidence="1" id="KW-0175">Coiled coil</keyword>
<evidence type="ECO:0000313" key="4">
    <source>
        <dbReference type="EMBL" id="GGO73899.1"/>
    </source>
</evidence>
<feature type="domain" description="Glycosyltransferase Maf N-terminal" evidence="3">
    <location>
        <begin position="291"/>
        <end position="516"/>
    </location>
</feature>
<proteinExistence type="predicted"/>
<evidence type="ECO:0000259" key="2">
    <source>
        <dbReference type="Pfam" id="PF01973"/>
    </source>
</evidence>
<dbReference type="InterPro" id="IPR045376">
    <property type="entry name" value="Maf_N"/>
</dbReference>
<dbReference type="InterPro" id="IPR002826">
    <property type="entry name" value="MptE-like"/>
</dbReference>
<dbReference type="AlphaFoldDB" id="A0A917Z395"/>
<comment type="caution">
    <text evidence="4">The sequence shown here is derived from an EMBL/GenBank/DDBJ whole genome shotgun (WGS) entry which is preliminary data.</text>
</comment>
<feature type="coiled-coil region" evidence="1">
    <location>
        <begin position="2"/>
        <end position="29"/>
    </location>
</feature>
<name>A0A917Z395_9ALTE</name>
<dbReference type="Pfam" id="PF20157">
    <property type="entry name" value="Maf_flag10_N"/>
    <property type="match status" value="2"/>
</dbReference>
<evidence type="ECO:0000259" key="3">
    <source>
        <dbReference type="Pfam" id="PF20157"/>
    </source>
</evidence>
<protein>
    <recommendedName>
        <fullName evidence="6">DUF115 domain-containing protein</fullName>
    </recommendedName>
</protein>
<reference evidence="4" key="2">
    <citation type="submission" date="2020-09" db="EMBL/GenBank/DDBJ databases">
        <authorList>
            <person name="Sun Q."/>
            <person name="Zhou Y."/>
        </authorList>
    </citation>
    <scope>NUCLEOTIDE SEQUENCE</scope>
    <source>
        <strain evidence="4">CGMCC 1.7086</strain>
    </source>
</reference>
<dbReference type="PANTHER" id="PTHR41786:SF1">
    <property type="entry name" value="6-HYDROXYMETHYLPTERIN DIPHOSPHOKINASE MPTE-LIKE DOMAIN-CONTAINING PROTEIN"/>
    <property type="match status" value="1"/>
</dbReference>
<feature type="domain" description="6-hydroxymethylpterin diphosphokinase MptE-like" evidence="2">
    <location>
        <begin position="540"/>
        <end position="708"/>
    </location>
</feature>
<accession>A0A917Z395</accession>
<feature type="domain" description="Glycosyltransferase Maf N-terminal" evidence="3">
    <location>
        <begin position="33"/>
        <end position="245"/>
    </location>
</feature>